<protein>
    <submittedName>
        <fullName evidence="1">Uncharacterized protein</fullName>
    </submittedName>
</protein>
<proteinExistence type="predicted"/>
<organism evidence="1 2">
    <name type="scientific">Tieghemostelium lacteum</name>
    <name type="common">Slime mold</name>
    <name type="synonym">Dictyostelium lacteum</name>
    <dbReference type="NCBI Taxonomy" id="361077"/>
    <lineage>
        <taxon>Eukaryota</taxon>
        <taxon>Amoebozoa</taxon>
        <taxon>Evosea</taxon>
        <taxon>Eumycetozoa</taxon>
        <taxon>Dictyostelia</taxon>
        <taxon>Dictyosteliales</taxon>
        <taxon>Raperosteliaceae</taxon>
        <taxon>Tieghemostelium</taxon>
    </lineage>
</organism>
<dbReference type="InParanoid" id="A0A151ZE97"/>
<sequence length="554" mass="64685">MTLGVINLDILLYQLQSIQKIRLVCKDWLNIIKGDIGIKLPKICLQEARDLKTYSFYTKMTKSIDNSVLLDCYFEQIQAVIKQLSQAFYNTRSLNISHPNADCISISKLLKGYQFPKLSSLKFRLNYSYLNNLPIILDTKNIYKLSKELTNTSNMTKITIMNMTHNEMSLKNINYLPQFINLKTLKLENLQIDIQSFIEFLSRTKCLQKLVIDNISASNNNNPKEYIKILMGALNKQESINYLSIKMGADMVPALSIIELLNHNQVLRTLYIFNVKFYQNYNESIRNKTIQFVSDQTILDFWFGDSGITKIENSKLRSPLLEFNPLRLLSNHVNLQSLSVYCDLNICNTIIDYIEMNPKHLTRLEIYDYGNTGGSTEKILLNAIPKNHIITQLKLKPMVRYNALQTFLETPHPTLQDLTIRLIDGFKLSEYVKLKPLCSVLKSLQIQSQFTDYHYEDYQNCKFEDLIDDYLQDLIKFIDIQIHLSVIQIPTPLFYSKRSSFFQIYQFNLNPQQQNQFNQVIKKHQHLHTLILSLDNSNVNALLRDNLIRNFFEI</sequence>
<dbReference type="SUPFAM" id="SSF52047">
    <property type="entry name" value="RNI-like"/>
    <property type="match status" value="1"/>
</dbReference>
<dbReference type="AlphaFoldDB" id="A0A151ZE97"/>
<dbReference type="Proteomes" id="UP000076078">
    <property type="component" value="Unassembled WGS sequence"/>
</dbReference>
<dbReference type="EMBL" id="LODT01000031">
    <property type="protein sequence ID" value="KYQ92255.1"/>
    <property type="molecule type" value="Genomic_DNA"/>
</dbReference>
<gene>
    <name evidence="1" type="ORF">DLAC_07102</name>
</gene>
<evidence type="ECO:0000313" key="2">
    <source>
        <dbReference type="Proteomes" id="UP000076078"/>
    </source>
</evidence>
<reference evidence="1 2" key="1">
    <citation type="submission" date="2015-12" db="EMBL/GenBank/DDBJ databases">
        <title>Dictyostelia acquired genes for synthesis and detection of signals that induce cell-type specialization by lateral gene transfer from prokaryotes.</title>
        <authorList>
            <person name="Gloeckner G."/>
            <person name="Schaap P."/>
        </authorList>
    </citation>
    <scope>NUCLEOTIDE SEQUENCE [LARGE SCALE GENOMIC DNA]</scope>
    <source>
        <strain evidence="1 2">TK</strain>
    </source>
</reference>
<name>A0A151ZE97_TIELA</name>
<evidence type="ECO:0000313" key="1">
    <source>
        <dbReference type="EMBL" id="KYQ92255.1"/>
    </source>
</evidence>
<accession>A0A151ZE97</accession>
<keyword evidence="2" id="KW-1185">Reference proteome</keyword>
<comment type="caution">
    <text evidence="1">The sequence shown here is derived from an EMBL/GenBank/DDBJ whole genome shotgun (WGS) entry which is preliminary data.</text>
</comment>